<feature type="transmembrane region" description="Helical" evidence="7">
    <location>
        <begin position="143"/>
        <end position="167"/>
    </location>
</feature>
<protein>
    <submittedName>
        <fullName evidence="8">Uncharacterized protein</fullName>
    </submittedName>
</protein>
<reference evidence="8 9" key="1">
    <citation type="submission" date="2019-08" db="EMBL/GenBank/DDBJ databases">
        <title>Hyperibacter terrae gen. nov., sp. nov. and Hyperibacter viscosus sp. nov., two new members in the family Rhodospirillaceae isolated from the rhizosphere of Hypericum perforatum.</title>
        <authorList>
            <person name="Noviana Z."/>
        </authorList>
    </citation>
    <scope>NUCLEOTIDE SEQUENCE [LARGE SCALE GENOMIC DNA]</scope>
    <source>
        <strain evidence="8 9">R5913</strain>
    </source>
</reference>
<evidence type="ECO:0000256" key="6">
    <source>
        <dbReference type="SAM" id="MobiDB-lite"/>
    </source>
</evidence>
<feature type="region of interest" description="Disordered" evidence="6">
    <location>
        <begin position="284"/>
        <end position="310"/>
    </location>
</feature>
<feature type="transmembrane region" description="Helical" evidence="7">
    <location>
        <begin position="213"/>
        <end position="236"/>
    </location>
</feature>
<evidence type="ECO:0000256" key="4">
    <source>
        <dbReference type="ARBA" id="ARBA00022989"/>
    </source>
</evidence>
<evidence type="ECO:0000256" key="2">
    <source>
        <dbReference type="ARBA" id="ARBA00022475"/>
    </source>
</evidence>
<keyword evidence="5 7" id="KW-0472">Membrane</keyword>
<dbReference type="EMBL" id="CP042906">
    <property type="protein sequence ID" value="QEX18073.1"/>
    <property type="molecule type" value="Genomic_DNA"/>
</dbReference>
<dbReference type="NCBIfam" id="TIGR00765">
    <property type="entry name" value="yihY_not_rbn"/>
    <property type="match status" value="1"/>
</dbReference>
<dbReference type="Pfam" id="PF03631">
    <property type="entry name" value="Virul_fac_BrkB"/>
    <property type="match status" value="1"/>
</dbReference>
<evidence type="ECO:0000256" key="5">
    <source>
        <dbReference type="ARBA" id="ARBA00023136"/>
    </source>
</evidence>
<feature type="transmembrane region" description="Helical" evidence="7">
    <location>
        <begin position="242"/>
        <end position="260"/>
    </location>
</feature>
<name>A0A5J6MKZ6_9PROT</name>
<evidence type="ECO:0000313" key="9">
    <source>
        <dbReference type="Proteomes" id="UP000326202"/>
    </source>
</evidence>
<evidence type="ECO:0000256" key="3">
    <source>
        <dbReference type="ARBA" id="ARBA00022692"/>
    </source>
</evidence>
<dbReference type="KEGG" id="htq:FRZ44_33770"/>
<dbReference type="RefSeq" id="WP_151178267.1">
    <property type="nucleotide sequence ID" value="NZ_CP042906.1"/>
</dbReference>
<dbReference type="PANTHER" id="PTHR30213">
    <property type="entry name" value="INNER MEMBRANE PROTEIN YHJD"/>
    <property type="match status" value="1"/>
</dbReference>
<keyword evidence="4 7" id="KW-1133">Transmembrane helix</keyword>
<evidence type="ECO:0000256" key="1">
    <source>
        <dbReference type="ARBA" id="ARBA00004651"/>
    </source>
</evidence>
<organism evidence="8 9">
    <name type="scientific">Hypericibacter terrae</name>
    <dbReference type="NCBI Taxonomy" id="2602015"/>
    <lineage>
        <taxon>Bacteria</taxon>
        <taxon>Pseudomonadati</taxon>
        <taxon>Pseudomonadota</taxon>
        <taxon>Alphaproteobacteria</taxon>
        <taxon>Rhodospirillales</taxon>
        <taxon>Dongiaceae</taxon>
        <taxon>Hypericibacter</taxon>
    </lineage>
</organism>
<dbReference type="PANTHER" id="PTHR30213:SF1">
    <property type="entry name" value="INNER MEMBRANE PROTEIN YHJD"/>
    <property type="match status" value="1"/>
</dbReference>
<feature type="transmembrane region" description="Helical" evidence="7">
    <location>
        <begin position="179"/>
        <end position="201"/>
    </location>
</feature>
<dbReference type="PIRSF" id="PIRSF035875">
    <property type="entry name" value="RNase_BN"/>
    <property type="match status" value="1"/>
</dbReference>
<feature type="transmembrane region" description="Helical" evidence="7">
    <location>
        <begin position="93"/>
        <end position="122"/>
    </location>
</feature>
<gene>
    <name evidence="8" type="ORF">FRZ44_33770</name>
</gene>
<accession>A0A5J6MKZ6</accession>
<dbReference type="Proteomes" id="UP000326202">
    <property type="component" value="Chromosome"/>
</dbReference>
<comment type="subcellular location">
    <subcellularLocation>
        <location evidence="1">Cell membrane</location>
        <topology evidence="1">Multi-pass membrane protein</topology>
    </subcellularLocation>
</comment>
<proteinExistence type="predicted"/>
<dbReference type="OrthoDB" id="9797028at2"/>
<keyword evidence="2" id="KW-1003">Cell membrane</keyword>
<dbReference type="GO" id="GO:0005886">
    <property type="term" value="C:plasma membrane"/>
    <property type="evidence" value="ECO:0007669"/>
    <property type="project" value="UniProtKB-SubCell"/>
</dbReference>
<keyword evidence="9" id="KW-1185">Reference proteome</keyword>
<sequence length="310" mass="32991">MTVAARHIWRILRSATVGWHEDRCPSMGAAVAYYTAFALVPLLILAIGVAGLFFSREAAQGAILAEVNGLIGQSAAAALQALIMSASGTRSGILTALIGFVALIFAATGAVGEIQSALNVIWKTPPLKDRAIMVLVRRRLLSLALIAVMGFLLMASLAVSAVLAASSAYLASVFPMLDALLWVLSFVFSLIVMTLLFAMVFKILPDAPIAWRDVWIGAITTALLFTVGKFVIGVYIGTSNFAASYGAAGAFVVILLWVNYTAQILLFGAEITRAQAEHLDEWRARKGARPHRPEGSGEEIPARANRPPGP</sequence>
<dbReference type="InterPro" id="IPR017039">
    <property type="entry name" value="Virul_fac_BrkB"/>
</dbReference>
<evidence type="ECO:0000256" key="7">
    <source>
        <dbReference type="SAM" id="Phobius"/>
    </source>
</evidence>
<evidence type="ECO:0000313" key="8">
    <source>
        <dbReference type="EMBL" id="QEX18073.1"/>
    </source>
</evidence>
<dbReference type="AlphaFoldDB" id="A0A5J6MKZ6"/>
<keyword evidence="3 7" id="KW-0812">Transmembrane</keyword>
<feature type="transmembrane region" description="Helical" evidence="7">
    <location>
        <begin position="31"/>
        <end position="55"/>
    </location>
</feature>